<dbReference type="AlphaFoldDB" id="A0A4Y9ZE91"/>
<keyword evidence="3" id="KW-1185">Reference proteome</keyword>
<evidence type="ECO:0000256" key="1">
    <source>
        <dbReference type="SAM" id="MobiDB-lite"/>
    </source>
</evidence>
<evidence type="ECO:0000313" key="2">
    <source>
        <dbReference type="EMBL" id="TFY72183.1"/>
    </source>
</evidence>
<feature type="region of interest" description="Disordered" evidence="1">
    <location>
        <begin position="263"/>
        <end position="312"/>
    </location>
</feature>
<feature type="region of interest" description="Disordered" evidence="1">
    <location>
        <begin position="237"/>
        <end position="256"/>
    </location>
</feature>
<accession>A0A4Y9ZE91</accession>
<sequence>MKSHQRRIGPGSRHGRIMSEGDIQAPVNAGMQPQAPYLGPLDASAFDGFRFPSAQSSAQANIDLQRNPSLVGDAGPSESVPREHNGGFAQGNNRHSWPFPDESDDRDRSISPDAMDTRPDSSMESDNYLRRVQYQATGVQAQVQAPYAQPEAEVQVSQDIEHMIERQHFGPVTRLCQVLGRSQSFGTPENVEQAMMVAEQVMDMAANHCTAQEHEINLLKFQIDRMERAFRAHTSGTTFLSRQHDPSASARGSLRHDVATASTHTDGISHTFGAGGSGTHHSAHAQTVRQGEGEDDEDDEDDEYDEYEDNDY</sequence>
<proteinExistence type="predicted"/>
<dbReference type="Proteomes" id="UP000298327">
    <property type="component" value="Unassembled WGS sequence"/>
</dbReference>
<comment type="caution">
    <text evidence="2">The sequence shown here is derived from an EMBL/GenBank/DDBJ whole genome shotgun (WGS) entry which is preliminary data.</text>
</comment>
<feature type="region of interest" description="Disordered" evidence="1">
    <location>
        <begin position="1"/>
        <end position="43"/>
    </location>
</feature>
<name>A0A4Y9ZE91_9AGAM</name>
<evidence type="ECO:0000313" key="3">
    <source>
        <dbReference type="Proteomes" id="UP000298327"/>
    </source>
</evidence>
<dbReference type="EMBL" id="SEOQ01000022">
    <property type="protein sequence ID" value="TFY72183.1"/>
    <property type="molecule type" value="Genomic_DNA"/>
</dbReference>
<reference evidence="2 3" key="1">
    <citation type="submission" date="2019-02" db="EMBL/GenBank/DDBJ databases">
        <title>Genome sequencing of the rare red list fungi Dentipellis fragilis.</title>
        <authorList>
            <person name="Buettner E."/>
            <person name="Kellner H."/>
        </authorList>
    </citation>
    <scope>NUCLEOTIDE SEQUENCE [LARGE SCALE GENOMIC DNA]</scope>
    <source>
        <strain evidence="2 3">DSM 105465</strain>
    </source>
</reference>
<feature type="compositionally biased region" description="Acidic residues" evidence="1">
    <location>
        <begin position="293"/>
        <end position="312"/>
    </location>
</feature>
<feature type="compositionally biased region" description="Basic and acidic residues" evidence="1">
    <location>
        <begin position="105"/>
        <end position="121"/>
    </location>
</feature>
<feature type="region of interest" description="Disordered" evidence="1">
    <location>
        <begin position="61"/>
        <end position="124"/>
    </location>
</feature>
<protein>
    <submittedName>
        <fullName evidence="2">Uncharacterized protein</fullName>
    </submittedName>
</protein>
<organism evidence="2 3">
    <name type="scientific">Dentipellis fragilis</name>
    <dbReference type="NCBI Taxonomy" id="205917"/>
    <lineage>
        <taxon>Eukaryota</taxon>
        <taxon>Fungi</taxon>
        <taxon>Dikarya</taxon>
        <taxon>Basidiomycota</taxon>
        <taxon>Agaricomycotina</taxon>
        <taxon>Agaricomycetes</taxon>
        <taxon>Russulales</taxon>
        <taxon>Hericiaceae</taxon>
        <taxon>Dentipellis</taxon>
    </lineage>
</organism>
<gene>
    <name evidence="2" type="ORF">EVG20_g824</name>
</gene>